<evidence type="ECO:0000313" key="15">
    <source>
        <dbReference type="Proteomes" id="UP001501047"/>
    </source>
</evidence>
<evidence type="ECO:0000256" key="13">
    <source>
        <dbReference type="SAM" id="Phobius"/>
    </source>
</evidence>
<keyword evidence="7" id="KW-1003">Cell membrane</keyword>
<proteinExistence type="inferred from homology"/>
<evidence type="ECO:0000256" key="8">
    <source>
        <dbReference type="ARBA" id="ARBA00022692"/>
    </source>
</evidence>
<comment type="function">
    <text evidence="1">Multidrug efflux pump.</text>
</comment>
<evidence type="ECO:0000256" key="7">
    <source>
        <dbReference type="ARBA" id="ARBA00022475"/>
    </source>
</evidence>
<name>A0ABP3W5M0_CLOSU</name>
<comment type="subcellular location">
    <subcellularLocation>
        <location evidence="2">Cell membrane</location>
        <topology evidence="2">Multi-pass membrane protein</topology>
    </subcellularLocation>
</comment>
<dbReference type="InterPro" id="IPR048279">
    <property type="entry name" value="MdtK-like"/>
</dbReference>
<feature type="transmembrane region" description="Helical" evidence="13">
    <location>
        <begin position="50"/>
        <end position="74"/>
    </location>
</feature>
<evidence type="ECO:0000256" key="5">
    <source>
        <dbReference type="ARBA" id="ARBA00022448"/>
    </source>
</evidence>
<feature type="transmembrane region" description="Helical" evidence="13">
    <location>
        <begin position="413"/>
        <end position="431"/>
    </location>
</feature>
<keyword evidence="11 13" id="KW-0472">Membrane</keyword>
<dbReference type="Pfam" id="PF01554">
    <property type="entry name" value="MatE"/>
    <property type="match status" value="2"/>
</dbReference>
<feature type="transmembrane region" description="Helical" evidence="13">
    <location>
        <begin position="21"/>
        <end position="44"/>
    </location>
</feature>
<keyword evidence="9 13" id="KW-1133">Transmembrane helix</keyword>
<reference evidence="15" key="1">
    <citation type="journal article" date="2019" name="Int. J. Syst. Evol. Microbiol.">
        <title>The Global Catalogue of Microorganisms (GCM) 10K type strain sequencing project: providing services to taxonomists for standard genome sequencing and annotation.</title>
        <authorList>
            <consortium name="The Broad Institute Genomics Platform"/>
            <consortium name="The Broad Institute Genome Sequencing Center for Infectious Disease"/>
            <person name="Wu L."/>
            <person name="Ma J."/>
        </authorList>
    </citation>
    <scope>NUCLEOTIDE SEQUENCE [LARGE SCALE GENOMIC DNA]</scope>
    <source>
        <strain evidence="15">JCM 1417</strain>
    </source>
</reference>
<evidence type="ECO:0000256" key="10">
    <source>
        <dbReference type="ARBA" id="ARBA00023065"/>
    </source>
</evidence>
<evidence type="ECO:0000256" key="4">
    <source>
        <dbReference type="ARBA" id="ARBA00020268"/>
    </source>
</evidence>
<protein>
    <recommendedName>
        <fullName evidence="4">Probable multidrug resistance protein NorM</fullName>
    </recommendedName>
    <alternativeName>
        <fullName evidence="12">Multidrug-efflux transporter</fullName>
    </alternativeName>
</protein>
<comment type="caution">
    <text evidence="14">The sequence shown here is derived from an EMBL/GenBank/DDBJ whole genome shotgun (WGS) entry which is preliminary data.</text>
</comment>
<keyword evidence="6" id="KW-0050">Antiport</keyword>
<feature type="transmembrane region" description="Helical" evidence="13">
    <location>
        <begin position="273"/>
        <end position="290"/>
    </location>
</feature>
<evidence type="ECO:0000256" key="6">
    <source>
        <dbReference type="ARBA" id="ARBA00022449"/>
    </source>
</evidence>
<feature type="transmembrane region" description="Helical" evidence="13">
    <location>
        <begin position="132"/>
        <end position="151"/>
    </location>
</feature>
<evidence type="ECO:0000313" key="14">
    <source>
        <dbReference type="EMBL" id="GAA0777936.1"/>
    </source>
</evidence>
<dbReference type="InterPro" id="IPR050222">
    <property type="entry name" value="MATE_MdtK"/>
</dbReference>
<feature type="transmembrane region" description="Helical" evidence="13">
    <location>
        <begin position="316"/>
        <end position="335"/>
    </location>
</feature>
<feature type="transmembrane region" description="Helical" evidence="13">
    <location>
        <begin position="385"/>
        <end position="407"/>
    </location>
</feature>
<gene>
    <name evidence="14" type="ORF">GCM10008908_33970</name>
</gene>
<keyword evidence="5" id="KW-0813">Transport</keyword>
<evidence type="ECO:0000256" key="1">
    <source>
        <dbReference type="ARBA" id="ARBA00003408"/>
    </source>
</evidence>
<evidence type="ECO:0000256" key="9">
    <source>
        <dbReference type="ARBA" id="ARBA00022989"/>
    </source>
</evidence>
<dbReference type="RefSeq" id="WP_343827722.1">
    <property type="nucleotide sequence ID" value="NZ_BAAACI010000008.1"/>
</dbReference>
<dbReference type="PANTHER" id="PTHR43298">
    <property type="entry name" value="MULTIDRUG RESISTANCE PROTEIN NORM-RELATED"/>
    <property type="match status" value="1"/>
</dbReference>
<organism evidence="14 15">
    <name type="scientific">Clostridium subterminale</name>
    <dbReference type="NCBI Taxonomy" id="1550"/>
    <lineage>
        <taxon>Bacteria</taxon>
        <taxon>Bacillati</taxon>
        <taxon>Bacillota</taxon>
        <taxon>Clostridia</taxon>
        <taxon>Eubacteriales</taxon>
        <taxon>Clostridiaceae</taxon>
        <taxon>Clostridium</taxon>
    </lineage>
</organism>
<keyword evidence="10" id="KW-0406">Ion transport</keyword>
<keyword evidence="8 13" id="KW-0812">Transmembrane</keyword>
<feature type="transmembrane region" description="Helical" evidence="13">
    <location>
        <begin position="86"/>
        <end position="112"/>
    </location>
</feature>
<dbReference type="Proteomes" id="UP001501047">
    <property type="component" value="Unassembled WGS sequence"/>
</dbReference>
<feature type="transmembrane region" description="Helical" evidence="13">
    <location>
        <begin position="163"/>
        <end position="184"/>
    </location>
</feature>
<dbReference type="PIRSF" id="PIRSF006603">
    <property type="entry name" value="DinF"/>
    <property type="match status" value="1"/>
</dbReference>
<evidence type="ECO:0000256" key="11">
    <source>
        <dbReference type="ARBA" id="ARBA00023136"/>
    </source>
</evidence>
<dbReference type="PANTHER" id="PTHR43298:SF2">
    <property type="entry name" value="FMN_FAD EXPORTER YEEO-RELATED"/>
    <property type="match status" value="1"/>
</dbReference>
<keyword evidence="15" id="KW-1185">Reference proteome</keyword>
<feature type="transmembrane region" description="Helical" evidence="13">
    <location>
        <begin position="196"/>
        <end position="214"/>
    </location>
</feature>
<evidence type="ECO:0000256" key="2">
    <source>
        <dbReference type="ARBA" id="ARBA00004651"/>
    </source>
</evidence>
<evidence type="ECO:0000256" key="3">
    <source>
        <dbReference type="ARBA" id="ARBA00010199"/>
    </source>
</evidence>
<dbReference type="NCBIfam" id="TIGR00797">
    <property type="entry name" value="matE"/>
    <property type="match status" value="1"/>
</dbReference>
<dbReference type="InterPro" id="IPR002528">
    <property type="entry name" value="MATE_fam"/>
</dbReference>
<dbReference type="EMBL" id="BAAACI010000008">
    <property type="protein sequence ID" value="GAA0777936.1"/>
    <property type="molecule type" value="Genomic_DNA"/>
</dbReference>
<sequence length="441" mass="49402">MIYEKFNNIDSKKFNKMALPLILNSVTAMIIGLCDQAMVGRISLESFGAVALITSTINSITGVLGMTSIAFNILGSKYKGKKDTIALYESFAINLIISLVTGLAFFILTLLFGRTILQNLYNLKGTILNEGVNYLYIFSLSVGLNMILFTFSSYLKIVNNTKYILYANVTSSVLNVVFDYIFIFGHLGFPKMGMKGNAFGSVLALAVGIVIYLIKTKPLKLLKDLHINLKEVVNDTLKVSMPLMGQEILESTLVIIIINSILSHIGILEVSVYNLLSLIISIALMPMYSYSQTSLTFVSESLGACDKTSINKTPKICMIFTLILYFIIAIIVFSLNHWIFRIITNDLILIKSSSNYIGLALIVNVFNIPNTIYKYSLQGIRYERWVFISSMLINFIGISLIFIFSILLKLNLYGIYLGLLINFIILSITFYNKYNKAYITI</sequence>
<evidence type="ECO:0000256" key="12">
    <source>
        <dbReference type="ARBA" id="ARBA00031636"/>
    </source>
</evidence>
<accession>A0ABP3W5M0</accession>
<comment type="similarity">
    <text evidence="3">Belongs to the multi antimicrobial extrusion (MATE) (TC 2.A.66.1) family.</text>
</comment>